<proteinExistence type="inferred from homology"/>
<dbReference type="SMART" id="SM01115">
    <property type="entry name" value="cwf21"/>
    <property type="match status" value="1"/>
</dbReference>
<dbReference type="Proteomes" id="UP000269721">
    <property type="component" value="Unassembled WGS sequence"/>
</dbReference>
<dbReference type="OrthoDB" id="10267305at2759"/>
<organism evidence="9 10">
    <name type="scientific">Blyttiomyces helicus</name>
    <dbReference type="NCBI Taxonomy" id="388810"/>
    <lineage>
        <taxon>Eukaryota</taxon>
        <taxon>Fungi</taxon>
        <taxon>Fungi incertae sedis</taxon>
        <taxon>Chytridiomycota</taxon>
        <taxon>Chytridiomycota incertae sedis</taxon>
        <taxon>Chytridiomycetes</taxon>
        <taxon>Chytridiomycetes incertae sedis</taxon>
        <taxon>Blyttiomyces</taxon>
    </lineage>
</organism>
<accession>A0A4V1IQN4</accession>
<keyword evidence="3" id="KW-0507">mRNA processing</keyword>
<dbReference type="InterPro" id="IPR051372">
    <property type="entry name" value="CWC21"/>
</dbReference>
<evidence type="ECO:0000256" key="7">
    <source>
        <dbReference type="SAM" id="MobiDB-lite"/>
    </source>
</evidence>
<reference evidence="10" key="1">
    <citation type="journal article" date="2018" name="Nat. Microbiol.">
        <title>Leveraging single-cell genomics to expand the fungal tree of life.</title>
        <authorList>
            <person name="Ahrendt S.R."/>
            <person name="Quandt C.A."/>
            <person name="Ciobanu D."/>
            <person name="Clum A."/>
            <person name="Salamov A."/>
            <person name="Andreopoulos B."/>
            <person name="Cheng J.F."/>
            <person name="Woyke T."/>
            <person name="Pelin A."/>
            <person name="Henrissat B."/>
            <person name="Reynolds N.K."/>
            <person name="Benny G.L."/>
            <person name="Smith M.E."/>
            <person name="James T.Y."/>
            <person name="Grigoriev I.V."/>
        </authorList>
    </citation>
    <scope>NUCLEOTIDE SEQUENCE [LARGE SCALE GENOMIC DNA]</scope>
</reference>
<evidence type="ECO:0000256" key="3">
    <source>
        <dbReference type="ARBA" id="ARBA00022664"/>
    </source>
</evidence>
<keyword evidence="10" id="KW-1185">Reference proteome</keyword>
<feature type="domain" description="CWF21" evidence="8">
    <location>
        <begin position="53"/>
        <end position="99"/>
    </location>
</feature>
<evidence type="ECO:0000256" key="6">
    <source>
        <dbReference type="ARBA" id="ARBA00023242"/>
    </source>
</evidence>
<dbReference type="Pfam" id="PF08312">
    <property type="entry name" value="cwf21"/>
    <property type="match status" value="1"/>
</dbReference>
<feature type="non-terminal residue" evidence="9">
    <location>
        <position position="153"/>
    </location>
</feature>
<comment type="similarity">
    <text evidence="2">Belongs to the CWC21 family.</text>
</comment>
<evidence type="ECO:0000313" key="9">
    <source>
        <dbReference type="EMBL" id="RKO87167.1"/>
    </source>
</evidence>
<evidence type="ECO:0000313" key="10">
    <source>
        <dbReference type="Proteomes" id="UP000269721"/>
    </source>
</evidence>
<feature type="region of interest" description="Disordered" evidence="7">
    <location>
        <begin position="32"/>
        <end position="52"/>
    </location>
</feature>
<name>A0A4V1IQN4_9FUNG</name>
<gene>
    <name evidence="9" type="ORF">BDK51DRAFT_13432</name>
</gene>
<keyword evidence="4" id="KW-0747">Spliceosome</keyword>
<evidence type="ECO:0000256" key="1">
    <source>
        <dbReference type="ARBA" id="ARBA00004123"/>
    </source>
</evidence>
<dbReference type="GO" id="GO:0005681">
    <property type="term" value="C:spliceosomal complex"/>
    <property type="evidence" value="ECO:0007669"/>
    <property type="project" value="UniProtKB-KW"/>
</dbReference>
<protein>
    <submittedName>
        <fullName evidence="9">Cwf21 domain-containing protein</fullName>
    </submittedName>
</protein>
<evidence type="ECO:0000256" key="5">
    <source>
        <dbReference type="ARBA" id="ARBA00023187"/>
    </source>
</evidence>
<evidence type="ECO:0000256" key="2">
    <source>
        <dbReference type="ARBA" id="ARBA00005954"/>
    </source>
</evidence>
<evidence type="ECO:0000259" key="8">
    <source>
        <dbReference type="SMART" id="SM01115"/>
    </source>
</evidence>
<keyword evidence="5" id="KW-0508">mRNA splicing</keyword>
<evidence type="ECO:0000256" key="4">
    <source>
        <dbReference type="ARBA" id="ARBA00022728"/>
    </source>
</evidence>
<dbReference type="GO" id="GO:0008380">
    <property type="term" value="P:RNA splicing"/>
    <property type="evidence" value="ECO:0007669"/>
    <property type="project" value="UniProtKB-KW"/>
</dbReference>
<dbReference type="PANTHER" id="PTHR36562">
    <property type="entry name" value="SERINE/ARGININE REPETITIVE MATRIX 2"/>
    <property type="match status" value="1"/>
</dbReference>
<keyword evidence="6" id="KW-0539">Nucleus</keyword>
<sequence>LGLTTARGSGTNGYVQRNLSSLRVGPRRDFRTEDFSSDARGPPAVRKPNQEILEHDRKRAVEVKCIELQARLEDEGLLPEAEIAYRVDELRKELSVDLNKMLRDVKGIKEHEAHQLAAAKEKANERVKNAFGLGSNFVEGASFDRELQVRLGS</sequence>
<dbReference type="GO" id="GO:0006397">
    <property type="term" value="P:mRNA processing"/>
    <property type="evidence" value="ECO:0007669"/>
    <property type="project" value="UniProtKB-KW"/>
</dbReference>
<dbReference type="Gene3D" id="6.10.140.420">
    <property type="match status" value="1"/>
</dbReference>
<comment type="subcellular location">
    <subcellularLocation>
        <location evidence="1">Nucleus</location>
    </subcellularLocation>
</comment>
<dbReference type="CDD" id="cd21373">
    <property type="entry name" value="cwf21_SRRM2-like"/>
    <property type="match status" value="1"/>
</dbReference>
<dbReference type="InterPro" id="IPR013170">
    <property type="entry name" value="mRNA_splic_Cwf21_dom"/>
</dbReference>
<dbReference type="PANTHER" id="PTHR36562:SF5">
    <property type="entry name" value="SERINE_ARGININE REPETITIVE MATRIX 2"/>
    <property type="match status" value="1"/>
</dbReference>
<dbReference type="AlphaFoldDB" id="A0A4V1IQN4"/>
<dbReference type="EMBL" id="KZ997627">
    <property type="protein sequence ID" value="RKO87167.1"/>
    <property type="molecule type" value="Genomic_DNA"/>
</dbReference>
<feature type="non-terminal residue" evidence="9">
    <location>
        <position position="1"/>
    </location>
</feature>